<evidence type="ECO:0000256" key="4">
    <source>
        <dbReference type="ARBA" id="ARBA00022691"/>
    </source>
</evidence>
<dbReference type="InterPro" id="IPR001091">
    <property type="entry name" value="RM_Methyltransferase"/>
</dbReference>
<feature type="region of interest" description="Disordered" evidence="9">
    <location>
        <begin position="1"/>
        <end position="73"/>
    </location>
</feature>
<dbReference type="EMBL" id="JAIRAU010000005">
    <property type="protein sequence ID" value="MBZ5709447.1"/>
    <property type="molecule type" value="Genomic_DNA"/>
</dbReference>
<evidence type="ECO:0000256" key="6">
    <source>
        <dbReference type="ARBA" id="ARBA00023125"/>
    </source>
</evidence>
<keyword evidence="6" id="KW-0238">DNA-binding</keyword>
<evidence type="ECO:0000256" key="9">
    <source>
        <dbReference type="SAM" id="MobiDB-lite"/>
    </source>
</evidence>
<evidence type="ECO:0000313" key="11">
    <source>
        <dbReference type="EMBL" id="MBZ5709447.1"/>
    </source>
</evidence>
<evidence type="ECO:0000256" key="3">
    <source>
        <dbReference type="ARBA" id="ARBA00022679"/>
    </source>
</evidence>
<organism evidence="11 12">
    <name type="scientific">Nannocystis pusilla</name>
    <dbReference type="NCBI Taxonomy" id="889268"/>
    <lineage>
        <taxon>Bacteria</taxon>
        <taxon>Pseudomonadati</taxon>
        <taxon>Myxococcota</taxon>
        <taxon>Polyangia</taxon>
        <taxon>Nannocystales</taxon>
        <taxon>Nannocystaceae</taxon>
        <taxon>Nannocystis</taxon>
    </lineage>
</organism>
<feature type="compositionally biased region" description="Low complexity" evidence="9">
    <location>
        <begin position="43"/>
        <end position="58"/>
    </location>
</feature>
<dbReference type="EC" id="2.1.1.-" evidence="8"/>
<proteinExistence type="inferred from homology"/>
<comment type="similarity">
    <text evidence="1">Belongs to the N(4)/N(6)-methyltransferase family. N(4) subfamily.</text>
</comment>
<evidence type="ECO:0000256" key="1">
    <source>
        <dbReference type="ARBA" id="ARBA00010203"/>
    </source>
</evidence>
<evidence type="ECO:0000256" key="5">
    <source>
        <dbReference type="ARBA" id="ARBA00022747"/>
    </source>
</evidence>
<comment type="catalytic activity">
    <reaction evidence="7">
        <text>a 2'-deoxycytidine in DNA + S-adenosyl-L-methionine = an N(4)-methyl-2'-deoxycytidine in DNA + S-adenosyl-L-homocysteine + H(+)</text>
        <dbReference type="Rhea" id="RHEA:16857"/>
        <dbReference type="Rhea" id="RHEA-COMP:11369"/>
        <dbReference type="Rhea" id="RHEA-COMP:13674"/>
        <dbReference type="ChEBI" id="CHEBI:15378"/>
        <dbReference type="ChEBI" id="CHEBI:57856"/>
        <dbReference type="ChEBI" id="CHEBI:59789"/>
        <dbReference type="ChEBI" id="CHEBI:85452"/>
        <dbReference type="ChEBI" id="CHEBI:137933"/>
        <dbReference type="EC" id="2.1.1.113"/>
    </reaction>
</comment>
<name>A0ABS7TMJ3_9BACT</name>
<evidence type="ECO:0000313" key="12">
    <source>
        <dbReference type="Proteomes" id="UP001139031"/>
    </source>
</evidence>
<dbReference type="SUPFAM" id="SSF53335">
    <property type="entry name" value="S-adenosyl-L-methionine-dependent methyltransferases"/>
    <property type="match status" value="1"/>
</dbReference>
<gene>
    <name evidence="11" type="ORF">K7C98_09260</name>
</gene>
<dbReference type="RefSeq" id="WP_224191217.1">
    <property type="nucleotide sequence ID" value="NZ_JAIRAU010000005.1"/>
</dbReference>
<comment type="caution">
    <text evidence="11">The sequence shown here is derived from an EMBL/GenBank/DDBJ whole genome shotgun (WGS) entry which is preliminary data.</text>
</comment>
<keyword evidence="2" id="KW-0489">Methyltransferase</keyword>
<evidence type="ECO:0000256" key="8">
    <source>
        <dbReference type="RuleBase" id="RU362026"/>
    </source>
</evidence>
<accession>A0ABS7TMJ3</accession>
<dbReference type="PRINTS" id="PR00508">
    <property type="entry name" value="S21N4MTFRASE"/>
</dbReference>
<keyword evidence="12" id="KW-1185">Reference proteome</keyword>
<keyword evidence="4" id="KW-0949">S-adenosyl-L-methionine</keyword>
<dbReference type="Proteomes" id="UP001139031">
    <property type="component" value="Unassembled WGS sequence"/>
</dbReference>
<reference evidence="11" key="1">
    <citation type="submission" date="2021-08" db="EMBL/GenBank/DDBJ databases">
        <authorList>
            <person name="Stevens D.C."/>
        </authorList>
    </citation>
    <scope>NUCLEOTIDE SEQUENCE</scope>
    <source>
        <strain evidence="11">DSM 53165</strain>
    </source>
</reference>
<sequence length="368" mass="39456">MSPPLYTRESDSHHSPGVAVDPSDPDRPGSQDRAPDGPTRSDGASARASPPATAPPGRVNGSQDLSEPPSINIAHPLRPLLRSGAARVAPRLSGPEAHVPWAILHADVRDGLAALADDSVACIVTSPPYFWQRDYGVAGQLGHEPTIAAYVASMREVFAAARRVLRKDGALFLNLGDTYYSAKGRPHGRDDKHRGRMLARSTLRAVDGPGLGLPRKSLIGIPWRVALALQDDGWTLRSDIIWKRPATMPEPTARDRPWNTHEHVFLFSLAPRYHFDRGGLQGEEDIWQITARPDNPAAHFAPFPAALAERCIRSGCRPGGVVLDPFAGSGTTLLAARALGHPSVGIELSPSYCDAMATALGAAAAPWR</sequence>
<dbReference type="InterPro" id="IPR002941">
    <property type="entry name" value="DNA_methylase_N4/N6"/>
</dbReference>
<dbReference type="PROSITE" id="PS00093">
    <property type="entry name" value="N4_MTASE"/>
    <property type="match status" value="1"/>
</dbReference>
<evidence type="ECO:0000256" key="2">
    <source>
        <dbReference type="ARBA" id="ARBA00022603"/>
    </source>
</evidence>
<evidence type="ECO:0000256" key="7">
    <source>
        <dbReference type="ARBA" id="ARBA00049120"/>
    </source>
</evidence>
<dbReference type="Pfam" id="PF01555">
    <property type="entry name" value="N6_N4_Mtase"/>
    <property type="match status" value="1"/>
</dbReference>
<dbReference type="InterPro" id="IPR017985">
    <property type="entry name" value="MeTrfase_CN4_CS"/>
</dbReference>
<dbReference type="Gene3D" id="3.40.50.150">
    <property type="entry name" value="Vaccinia Virus protein VP39"/>
    <property type="match status" value="1"/>
</dbReference>
<keyword evidence="3" id="KW-0808">Transferase</keyword>
<protein>
    <recommendedName>
        <fullName evidence="8">Methyltransferase</fullName>
        <ecNumber evidence="8">2.1.1.-</ecNumber>
    </recommendedName>
</protein>
<evidence type="ECO:0000259" key="10">
    <source>
        <dbReference type="Pfam" id="PF01555"/>
    </source>
</evidence>
<feature type="compositionally biased region" description="Basic and acidic residues" evidence="9">
    <location>
        <begin position="24"/>
        <end position="35"/>
    </location>
</feature>
<feature type="domain" description="DNA methylase N-4/N-6" evidence="10">
    <location>
        <begin position="120"/>
        <end position="356"/>
    </location>
</feature>
<keyword evidence="5" id="KW-0680">Restriction system</keyword>
<dbReference type="InterPro" id="IPR029063">
    <property type="entry name" value="SAM-dependent_MTases_sf"/>
</dbReference>